<gene>
    <name evidence="1" type="ORF">FX155_05695</name>
</gene>
<reference evidence="1 2" key="1">
    <citation type="submission" date="2019-08" db="EMBL/GenBank/DDBJ databases">
        <title>In-depth cultivation of the pig gut microbiome towards novel bacterial diversity and tailored functional studies.</title>
        <authorList>
            <person name="Wylensek D."/>
            <person name="Hitch T.C.A."/>
            <person name="Clavel T."/>
        </authorList>
    </citation>
    <scope>NUCLEOTIDE SEQUENCE [LARGE SCALE GENOMIC DNA]</scope>
    <source>
        <strain evidence="1 2">WCA-389-WT-5B</strain>
    </source>
</reference>
<name>A0A6N7W1L3_ACIFE</name>
<accession>A0A6N7W1L3</accession>
<comment type="caution">
    <text evidence="1">The sequence shown here is derived from an EMBL/GenBank/DDBJ whole genome shotgun (WGS) entry which is preliminary data.</text>
</comment>
<sequence>MKIFQNDSLSGISNKIGKKTYLEFIVHLLETDYFNPIVFCHDNYRFDRKRYAEVMIGFINLMSFLHSCGIMVETEVEELTDVETYIYRNIMGEKDSTDMIQCYRLLEIDFTNFNMSNAKVLENCKDDDFSLVKIYLQLRAGTAMNKRAIENLSKRRYTDSEMITLRKQIENISGKTLVKRKDNAYEMR</sequence>
<proteinExistence type="predicted"/>
<protein>
    <submittedName>
        <fullName evidence="1">Uncharacterized protein</fullName>
    </submittedName>
</protein>
<evidence type="ECO:0000313" key="1">
    <source>
        <dbReference type="EMBL" id="MSS82086.1"/>
    </source>
</evidence>
<dbReference type="EMBL" id="VULN01000007">
    <property type="protein sequence ID" value="MSS82086.1"/>
    <property type="molecule type" value="Genomic_DNA"/>
</dbReference>
<dbReference type="RefSeq" id="WP_154488025.1">
    <property type="nucleotide sequence ID" value="NZ_VULN01000007.1"/>
</dbReference>
<evidence type="ECO:0000313" key="2">
    <source>
        <dbReference type="Proteomes" id="UP000441455"/>
    </source>
</evidence>
<dbReference type="Proteomes" id="UP000441455">
    <property type="component" value="Unassembled WGS sequence"/>
</dbReference>
<organism evidence="1 2">
    <name type="scientific">Acidaminococcus fermentans</name>
    <dbReference type="NCBI Taxonomy" id="905"/>
    <lineage>
        <taxon>Bacteria</taxon>
        <taxon>Bacillati</taxon>
        <taxon>Bacillota</taxon>
        <taxon>Negativicutes</taxon>
        <taxon>Acidaminococcales</taxon>
        <taxon>Acidaminococcaceae</taxon>
        <taxon>Acidaminococcus</taxon>
    </lineage>
</organism>
<dbReference type="AlphaFoldDB" id="A0A6N7W1L3"/>